<name>A0A6J4HXF9_9ACTN</name>
<protein>
    <recommendedName>
        <fullName evidence="1">J domain-containing protein</fullName>
    </recommendedName>
</protein>
<organism evidence="2">
    <name type="scientific">uncultured Acidimicrobiales bacterium</name>
    <dbReference type="NCBI Taxonomy" id="310071"/>
    <lineage>
        <taxon>Bacteria</taxon>
        <taxon>Bacillati</taxon>
        <taxon>Actinomycetota</taxon>
        <taxon>Acidimicrobiia</taxon>
        <taxon>Acidimicrobiales</taxon>
        <taxon>environmental samples</taxon>
    </lineage>
</organism>
<accession>A0A6J4HXF9</accession>
<dbReference type="SUPFAM" id="SSF46565">
    <property type="entry name" value="Chaperone J-domain"/>
    <property type="match status" value="1"/>
</dbReference>
<dbReference type="InterPro" id="IPR001623">
    <property type="entry name" value="DnaJ_domain"/>
</dbReference>
<gene>
    <name evidence="2" type="ORF">AVDCRST_MAG76-1507</name>
</gene>
<sequence length="193" mass="20639">MVDPWEVLELDRDLATAERVRAAKRRLAKLHHPDVVAGGGGGAGAVAEASSRLAEVNRAVELALAELARRRLRPPGFGQLRAPARSLRRKRAASRDDADATFTIGSLPVEAFELVLLAFSAIGDPKVVDEPYLLEGQVDDPFLGVARVELAPEAGGSIVTVTTWPNPRATTPQPTAAQVAGRLLWEVRSLEGL</sequence>
<reference evidence="2" key="1">
    <citation type="submission" date="2020-02" db="EMBL/GenBank/DDBJ databases">
        <authorList>
            <person name="Meier V. D."/>
        </authorList>
    </citation>
    <scope>NUCLEOTIDE SEQUENCE</scope>
    <source>
        <strain evidence="2">AVDCRST_MAG76</strain>
    </source>
</reference>
<dbReference type="AlphaFoldDB" id="A0A6J4HXF9"/>
<dbReference type="Gene3D" id="1.10.287.110">
    <property type="entry name" value="DnaJ domain"/>
    <property type="match status" value="1"/>
</dbReference>
<proteinExistence type="predicted"/>
<feature type="domain" description="J" evidence="1">
    <location>
        <begin position="3"/>
        <end position="76"/>
    </location>
</feature>
<evidence type="ECO:0000313" key="2">
    <source>
        <dbReference type="EMBL" id="CAA9235834.1"/>
    </source>
</evidence>
<dbReference type="EMBL" id="CADCSZ010000088">
    <property type="protein sequence ID" value="CAA9235834.1"/>
    <property type="molecule type" value="Genomic_DNA"/>
</dbReference>
<dbReference type="InterPro" id="IPR036869">
    <property type="entry name" value="J_dom_sf"/>
</dbReference>
<dbReference type="CDD" id="cd06257">
    <property type="entry name" value="DnaJ"/>
    <property type="match status" value="1"/>
</dbReference>
<evidence type="ECO:0000259" key="1">
    <source>
        <dbReference type="PROSITE" id="PS50076"/>
    </source>
</evidence>
<dbReference type="PROSITE" id="PS50076">
    <property type="entry name" value="DNAJ_2"/>
    <property type="match status" value="1"/>
</dbReference>
<dbReference type="SMART" id="SM00271">
    <property type="entry name" value="DnaJ"/>
    <property type="match status" value="1"/>
</dbReference>